<dbReference type="PANTHER" id="PTHR30629">
    <property type="entry name" value="PROPHAGE INTEGRASE"/>
    <property type="match status" value="1"/>
</dbReference>
<evidence type="ECO:0000313" key="9">
    <source>
        <dbReference type="Proteomes" id="UP000032930"/>
    </source>
</evidence>
<dbReference type="EMBL" id="FO818637">
    <property type="protein sequence ID" value="CDM88581.1"/>
    <property type="molecule type" value="Genomic_DNA"/>
</dbReference>
<dbReference type="PROSITE" id="PS51898">
    <property type="entry name" value="TYR_RECOMBINASE"/>
    <property type="match status" value="1"/>
</dbReference>
<reference evidence="8 9" key="1">
    <citation type="submission" date="2014-02" db="EMBL/GenBank/DDBJ databases">
        <authorList>
            <person name="Genoscope - CEA"/>
        </authorList>
    </citation>
    <scope>NUCLEOTIDE SEQUENCE [LARGE SCALE GENOMIC DNA]</scope>
    <source>
        <strain evidence="8 9">CS03</strain>
    </source>
</reference>
<accession>A0A0B6X5Z5</accession>
<evidence type="ECO:0000256" key="2">
    <source>
        <dbReference type="ARBA" id="ARBA00022908"/>
    </source>
</evidence>
<dbReference type="GO" id="GO:0003677">
    <property type="term" value="F:DNA binding"/>
    <property type="evidence" value="ECO:0007669"/>
    <property type="project" value="UniProtKB-UniRule"/>
</dbReference>
<dbReference type="InterPro" id="IPR050808">
    <property type="entry name" value="Phage_Integrase"/>
</dbReference>
<dbReference type="GO" id="GO:0006310">
    <property type="term" value="P:DNA recombination"/>
    <property type="evidence" value="ECO:0007669"/>
    <property type="project" value="UniProtKB-KW"/>
</dbReference>
<evidence type="ECO:0000313" key="8">
    <source>
        <dbReference type="EMBL" id="CDM88581.1"/>
    </source>
</evidence>
<evidence type="ECO:0000256" key="4">
    <source>
        <dbReference type="ARBA" id="ARBA00023172"/>
    </source>
</evidence>
<sequence>MSLVRFRVRAPLQLPVKSSQVKQFLASPAKSKLFPISTSSFVCCNQDAAKGIIRGIYRSIKGMPLIMKLNARQIETAKPKEKTYKLADGGGLYLEVSSRGSKYWRMKYYRPTDKKEDRLAFGVYPAVSLADARAKRDEAKKLMAQGIDPKAEKRGAPSPAKVNTFEQVARAWHASNQRWSDSHRQKILRSLEQYIFPHIGARDITTLRTSQLLAPVKAIDEQGKHDIAQRLRQRITAIMRYAAQNDILESNPANDMAGALTTAKSRHHPALPHEHLPDFLTRLSAYRGRLLTKIAVELALLTFVRSSELRFARWQEIDLENAVWKIPATRQPIKGVRFSERGMKMKTDHIVPLSHQAVRLINALHRLSGNCDLMFPSDHGSAKVMSENTVNKALRAMGYDTQTDLCGHGFRTMARGAMGESGLWSDDAIERQLSHIERNNVRAAYIHTSKHLDERRLMVQWWADYLDANREKPITPYDFAKPLRDSKNR</sequence>
<name>A0A0B6X5Z5_XENBV</name>
<keyword evidence="2" id="KW-0229">DNA integration</keyword>
<dbReference type="Gene3D" id="1.10.443.10">
    <property type="entry name" value="Intergrase catalytic core"/>
    <property type="match status" value="1"/>
</dbReference>
<evidence type="ECO:0000256" key="5">
    <source>
        <dbReference type="PROSITE-ProRule" id="PRU01248"/>
    </source>
</evidence>
<organism evidence="8 9">
    <name type="scientific">Xenorhabdus bovienii</name>
    <name type="common">Xenorhabdus nematophila subsp. bovienii</name>
    <dbReference type="NCBI Taxonomy" id="40576"/>
    <lineage>
        <taxon>Bacteria</taxon>
        <taxon>Pseudomonadati</taxon>
        <taxon>Pseudomonadota</taxon>
        <taxon>Gammaproteobacteria</taxon>
        <taxon>Enterobacterales</taxon>
        <taxon>Morganellaceae</taxon>
        <taxon>Xenorhabdus</taxon>
    </lineage>
</organism>
<evidence type="ECO:0000259" key="6">
    <source>
        <dbReference type="PROSITE" id="PS51898"/>
    </source>
</evidence>
<feature type="domain" description="Core-binding (CB)" evidence="7">
    <location>
        <begin position="163"/>
        <end position="243"/>
    </location>
</feature>
<dbReference type="InterPro" id="IPR025166">
    <property type="entry name" value="Integrase_DNA_bind_dom"/>
</dbReference>
<evidence type="ECO:0000259" key="7">
    <source>
        <dbReference type="PROSITE" id="PS51900"/>
    </source>
</evidence>
<dbReference type="InterPro" id="IPR053876">
    <property type="entry name" value="Phage_int_M"/>
</dbReference>
<dbReference type="Proteomes" id="UP000032930">
    <property type="component" value="Chromosome"/>
</dbReference>
<dbReference type="AlphaFoldDB" id="A0A0B6X5Z5"/>
<dbReference type="KEGG" id="xbv:XBW1_1224"/>
<dbReference type="SUPFAM" id="SSF56349">
    <property type="entry name" value="DNA breaking-rejoining enzymes"/>
    <property type="match status" value="1"/>
</dbReference>
<dbReference type="Pfam" id="PF00589">
    <property type="entry name" value="Phage_integrase"/>
    <property type="match status" value="1"/>
</dbReference>
<comment type="similarity">
    <text evidence="1">Belongs to the 'phage' integrase family.</text>
</comment>
<dbReference type="Pfam" id="PF13356">
    <property type="entry name" value="Arm-DNA-bind_3"/>
    <property type="match status" value="1"/>
</dbReference>
<dbReference type="InterPro" id="IPR002104">
    <property type="entry name" value="Integrase_catalytic"/>
</dbReference>
<dbReference type="InterPro" id="IPR038488">
    <property type="entry name" value="Integrase_DNA-bd_sf"/>
</dbReference>
<dbReference type="GO" id="GO:0015074">
    <property type="term" value="P:DNA integration"/>
    <property type="evidence" value="ECO:0007669"/>
    <property type="project" value="UniProtKB-KW"/>
</dbReference>
<feature type="domain" description="Tyr recombinase" evidence="6">
    <location>
        <begin position="266"/>
        <end position="458"/>
    </location>
</feature>
<evidence type="ECO:0000256" key="3">
    <source>
        <dbReference type="ARBA" id="ARBA00023125"/>
    </source>
</evidence>
<evidence type="ECO:0000256" key="1">
    <source>
        <dbReference type="ARBA" id="ARBA00008857"/>
    </source>
</evidence>
<dbReference type="PROSITE" id="PS51900">
    <property type="entry name" value="CB"/>
    <property type="match status" value="1"/>
</dbReference>
<dbReference type="InterPro" id="IPR011010">
    <property type="entry name" value="DNA_brk_join_enz"/>
</dbReference>
<dbReference type="InterPro" id="IPR013762">
    <property type="entry name" value="Integrase-like_cat_sf"/>
</dbReference>
<proteinExistence type="inferred from homology"/>
<dbReference type="InterPro" id="IPR044068">
    <property type="entry name" value="CB"/>
</dbReference>
<dbReference type="Pfam" id="PF22022">
    <property type="entry name" value="Phage_int_M"/>
    <property type="match status" value="1"/>
</dbReference>
<gene>
    <name evidence="8" type="primary">intB</name>
    <name evidence="8" type="ORF">XBW1_1224</name>
</gene>
<dbReference type="PANTHER" id="PTHR30629:SF9">
    <property type="entry name" value="PROTEIN INTB-RELATED"/>
    <property type="match status" value="1"/>
</dbReference>
<dbReference type="Gene3D" id="3.30.160.390">
    <property type="entry name" value="Integrase, DNA-binding domain"/>
    <property type="match status" value="1"/>
</dbReference>
<keyword evidence="4" id="KW-0233">DNA recombination</keyword>
<protein>
    <submittedName>
        <fullName evidence="8">Integrase (Bacteriophage integrase)</fullName>
    </submittedName>
</protein>
<dbReference type="CDD" id="cd00801">
    <property type="entry name" value="INT_P4_C"/>
    <property type="match status" value="1"/>
</dbReference>
<keyword evidence="3 5" id="KW-0238">DNA-binding</keyword>
<dbReference type="Gene3D" id="1.10.150.130">
    <property type="match status" value="1"/>
</dbReference>
<dbReference type="InterPro" id="IPR010998">
    <property type="entry name" value="Integrase_recombinase_N"/>
</dbReference>